<organism evidence="2 3">
    <name type="scientific">Rickenella mellea</name>
    <dbReference type="NCBI Taxonomy" id="50990"/>
    <lineage>
        <taxon>Eukaryota</taxon>
        <taxon>Fungi</taxon>
        <taxon>Dikarya</taxon>
        <taxon>Basidiomycota</taxon>
        <taxon>Agaricomycotina</taxon>
        <taxon>Agaricomycetes</taxon>
        <taxon>Hymenochaetales</taxon>
        <taxon>Rickenellaceae</taxon>
        <taxon>Rickenella</taxon>
    </lineage>
</organism>
<protein>
    <submittedName>
        <fullName evidence="2">Uncharacterized protein</fullName>
    </submittedName>
</protein>
<feature type="transmembrane region" description="Helical" evidence="1">
    <location>
        <begin position="127"/>
        <end position="149"/>
    </location>
</feature>
<keyword evidence="1" id="KW-0812">Transmembrane</keyword>
<dbReference type="Proteomes" id="UP000294933">
    <property type="component" value="Unassembled WGS sequence"/>
</dbReference>
<gene>
    <name evidence="2" type="ORF">BD410DRAFT_893190</name>
</gene>
<keyword evidence="1" id="KW-0472">Membrane</keyword>
<dbReference type="EMBL" id="ML170156">
    <property type="protein sequence ID" value="TDL30005.1"/>
    <property type="molecule type" value="Genomic_DNA"/>
</dbReference>
<feature type="transmembrane region" description="Helical" evidence="1">
    <location>
        <begin position="15"/>
        <end position="36"/>
    </location>
</feature>
<feature type="transmembrane region" description="Helical" evidence="1">
    <location>
        <begin position="179"/>
        <end position="199"/>
    </location>
</feature>
<name>A0A4R5XH88_9AGAM</name>
<dbReference type="STRING" id="50990.A0A4R5XH88"/>
<dbReference type="OrthoDB" id="3046318at2759"/>
<keyword evidence="1" id="KW-1133">Transmembrane helix</keyword>
<keyword evidence="3" id="KW-1185">Reference proteome</keyword>
<reference evidence="2 3" key="1">
    <citation type="submission" date="2018-06" db="EMBL/GenBank/DDBJ databases">
        <title>A transcriptomic atlas of mushroom development highlights an independent origin of complex multicellularity.</title>
        <authorList>
            <consortium name="DOE Joint Genome Institute"/>
            <person name="Krizsan K."/>
            <person name="Almasi E."/>
            <person name="Merenyi Z."/>
            <person name="Sahu N."/>
            <person name="Viragh M."/>
            <person name="Koszo T."/>
            <person name="Mondo S."/>
            <person name="Kiss B."/>
            <person name="Balint B."/>
            <person name="Kues U."/>
            <person name="Barry K."/>
            <person name="Hegedus J.C."/>
            <person name="Henrissat B."/>
            <person name="Johnson J."/>
            <person name="Lipzen A."/>
            <person name="Ohm R."/>
            <person name="Nagy I."/>
            <person name="Pangilinan J."/>
            <person name="Yan J."/>
            <person name="Xiong Y."/>
            <person name="Grigoriev I.V."/>
            <person name="Hibbett D.S."/>
            <person name="Nagy L.G."/>
        </authorList>
    </citation>
    <scope>NUCLEOTIDE SEQUENCE [LARGE SCALE GENOMIC DNA]</scope>
    <source>
        <strain evidence="2 3">SZMC22713</strain>
    </source>
</reference>
<feature type="transmembrane region" description="Helical" evidence="1">
    <location>
        <begin position="87"/>
        <end position="107"/>
    </location>
</feature>
<feature type="transmembrane region" description="Helical" evidence="1">
    <location>
        <begin position="220"/>
        <end position="240"/>
    </location>
</feature>
<accession>A0A4R5XH88</accession>
<feature type="transmembrane region" description="Helical" evidence="1">
    <location>
        <begin position="48"/>
        <end position="67"/>
    </location>
</feature>
<evidence type="ECO:0000313" key="3">
    <source>
        <dbReference type="Proteomes" id="UP000294933"/>
    </source>
</evidence>
<proteinExistence type="predicted"/>
<evidence type="ECO:0000256" key="1">
    <source>
        <dbReference type="SAM" id="Phobius"/>
    </source>
</evidence>
<dbReference type="VEuPathDB" id="FungiDB:BD410DRAFT_893190"/>
<dbReference type="AlphaFoldDB" id="A0A4R5XH88"/>
<evidence type="ECO:0000313" key="2">
    <source>
        <dbReference type="EMBL" id="TDL30005.1"/>
    </source>
</evidence>
<sequence length="321" mass="35561">MSAQRLPSPLAKNEGAYAALHMIGGHVGLPLFVGTIMLSKRLHAHYSMLNFCLTWIIFSIVFCLTIYDRHDNYSPSGGRLCFAQAAMVQGVVPMVVTGSVFLVFQVWEGLRGTSSRWTAQHPTAWKIITISSPYVAFSAFSLAAVIVMAKNSYYFAGDRYGAYFCSTVHNPINLIVPGYTAFLILIMLILEGWIVVTLVRHGRALRDSRRLSRSTIHLMTRIGLFSIYSCISLGVCAAFLAQSTSAWPYLVEASLPTAAFVIFGTRPDVWRVWLFWPKPQGRSSAPETSIPHFIVTPKNLSAQQALSTATLVELKKMPGYL</sequence>